<dbReference type="EMBL" id="JABMIG020000334">
    <property type="protein sequence ID" value="KAL3780932.1"/>
    <property type="molecule type" value="Genomic_DNA"/>
</dbReference>
<organism evidence="3 4">
    <name type="scientific">Cyclotella cryptica</name>
    <dbReference type="NCBI Taxonomy" id="29204"/>
    <lineage>
        <taxon>Eukaryota</taxon>
        <taxon>Sar</taxon>
        <taxon>Stramenopiles</taxon>
        <taxon>Ochrophyta</taxon>
        <taxon>Bacillariophyta</taxon>
        <taxon>Coscinodiscophyceae</taxon>
        <taxon>Thalassiosirophycidae</taxon>
        <taxon>Stephanodiscales</taxon>
        <taxon>Stephanodiscaceae</taxon>
        <taxon>Cyclotella</taxon>
    </lineage>
</organism>
<comment type="caution">
    <text evidence="3">The sequence shown here is derived from an EMBL/GenBank/DDBJ whole genome shotgun (WGS) entry which is preliminary data.</text>
</comment>
<proteinExistence type="inferred from homology"/>
<feature type="region of interest" description="Disordered" evidence="2">
    <location>
        <begin position="385"/>
        <end position="430"/>
    </location>
</feature>
<comment type="similarity">
    <text evidence="1">Belongs to the IST1 family.</text>
</comment>
<dbReference type="FunFam" id="1.20.1260.60:FF:000002">
    <property type="entry name" value="Vacuolar protein sorting-associated protein IST1"/>
    <property type="match status" value="1"/>
</dbReference>
<evidence type="ECO:0000313" key="3">
    <source>
        <dbReference type="EMBL" id="KAL3780932.1"/>
    </source>
</evidence>
<name>A0ABD3NZD9_9STRA</name>
<feature type="region of interest" description="Disordered" evidence="2">
    <location>
        <begin position="288"/>
        <end position="314"/>
    </location>
</feature>
<dbReference type="PANTHER" id="PTHR12161:SF5">
    <property type="entry name" value="IST1 HOMOLOG"/>
    <property type="match status" value="1"/>
</dbReference>
<dbReference type="PANTHER" id="PTHR12161">
    <property type="entry name" value="IST1 FAMILY MEMBER"/>
    <property type="match status" value="1"/>
</dbReference>
<dbReference type="InterPro" id="IPR005061">
    <property type="entry name" value="Ist1"/>
</dbReference>
<keyword evidence="4" id="KW-1185">Reference proteome</keyword>
<gene>
    <name evidence="3" type="ORF">HJC23_009138</name>
</gene>
<sequence>MRLFSRYDPTKLKDDLKMAIRRLERKSKISAPTKRQIREIATLLAETPPKEEKARFKAEALIRDDNTVEACERLAYTCKLLNERITLISHSRDCPPDLISSVSTLIWASGVVDVEELIEIRKQFRYKWGKDFEMDAMQNVGGVIDERVAAKLSVQPPSADLIQMYLERIAEEHQVQWPRQVLTAENMAEPTVPPLGYSMLGAASGLNPREYHVSAAPAEAAVSHGQNASAPPFSPSYVVPPMAPTNASVTSSLLSSQQRRPFVPVLPIIPPPPGLDNEEEGDIYVPAMPRSRGGNTDARNNNNETLSRRGRVQTAREDSIRFGATNGGDDGSGGNGAVEESFDDLVARFANLRRSQQQRPYVPVLPIIPPPLGLDYEEEGDIFVPGRGNTDARNNNNETLSRRGRIQTAGEDSNGFDATNGGDDGSGGNGAVDDLVARLANLRNYW</sequence>
<feature type="compositionally biased region" description="Polar residues" evidence="2">
    <location>
        <begin position="293"/>
        <end position="305"/>
    </location>
</feature>
<reference evidence="3 4" key="1">
    <citation type="journal article" date="2020" name="G3 (Bethesda)">
        <title>Improved Reference Genome for Cyclotella cryptica CCMP332, a Model for Cell Wall Morphogenesis, Salinity Adaptation, and Lipid Production in Diatoms (Bacillariophyta).</title>
        <authorList>
            <person name="Roberts W.R."/>
            <person name="Downey K.M."/>
            <person name="Ruck E.C."/>
            <person name="Traller J.C."/>
            <person name="Alverson A.J."/>
        </authorList>
    </citation>
    <scope>NUCLEOTIDE SEQUENCE [LARGE SCALE GENOMIC DNA]</scope>
    <source>
        <strain evidence="3 4">CCMP332</strain>
    </source>
</reference>
<protein>
    <recommendedName>
        <fullName evidence="5">IST1 homolog</fullName>
    </recommendedName>
</protein>
<evidence type="ECO:0000256" key="2">
    <source>
        <dbReference type="SAM" id="MobiDB-lite"/>
    </source>
</evidence>
<dbReference type="Proteomes" id="UP001516023">
    <property type="component" value="Unassembled WGS sequence"/>
</dbReference>
<evidence type="ECO:0000256" key="1">
    <source>
        <dbReference type="ARBA" id="ARBA00005536"/>
    </source>
</evidence>
<dbReference type="AlphaFoldDB" id="A0ABD3NZD9"/>
<accession>A0ABD3NZD9</accession>
<dbReference type="Pfam" id="PF03398">
    <property type="entry name" value="Ist1"/>
    <property type="match status" value="1"/>
</dbReference>
<evidence type="ECO:0008006" key="5">
    <source>
        <dbReference type="Google" id="ProtNLM"/>
    </source>
</evidence>
<dbReference type="Gene3D" id="1.20.1260.60">
    <property type="entry name" value="Vacuolar protein sorting-associated protein Ist1"/>
    <property type="match status" value="1"/>
</dbReference>
<dbReference type="InterPro" id="IPR042277">
    <property type="entry name" value="IST1-like"/>
</dbReference>
<evidence type="ECO:0000313" key="4">
    <source>
        <dbReference type="Proteomes" id="UP001516023"/>
    </source>
</evidence>